<evidence type="ECO:0000313" key="3">
    <source>
        <dbReference type="EMBL" id="QUF02084.1"/>
    </source>
</evidence>
<reference evidence="3" key="1">
    <citation type="submission" date="2021-04" db="EMBL/GenBank/DDBJ databases">
        <title>Genomic sequence of Actinosynnema pretiosum subsp. pretiosum ATCC 31280 (C-14919).</title>
        <authorList>
            <person name="Bai L."/>
            <person name="Wang X."/>
            <person name="Xiao Y."/>
        </authorList>
    </citation>
    <scope>NUCLEOTIDE SEQUENCE</scope>
    <source>
        <strain evidence="3">ATCC 31280</strain>
    </source>
</reference>
<evidence type="ECO:0000313" key="4">
    <source>
        <dbReference type="Proteomes" id="UP000677152"/>
    </source>
</evidence>
<protein>
    <submittedName>
        <fullName evidence="3">Uncharacterized protein</fullName>
    </submittedName>
</protein>
<name>A0AA45L274_9PSEU</name>
<gene>
    <name evidence="3" type="ORF">KCV87_21515</name>
</gene>
<sequence length="253" mass="24899">MDERKLAEAFRDAADGAPAPAFDLDSVRSASKRATLRRRSALAAGSTLAVVLLAGGVAAGGLLPVGGPEQASSALESQAPATLDMEAATAEPRVLGTEDGPRGEPGEPTGGQPPKSIPGDPSEQGDEPPGSADPTVGGTPSGCEAADRELAVALAGELPVARDLVPTGVTGCPVGARGASYLVRAGADYATVSVVLVPAGVRASLATDLRREAVATTASGEGVHVLSEPAAGATTAPYAADLPRLAQAIAAGR</sequence>
<feature type="transmembrane region" description="Helical" evidence="2">
    <location>
        <begin position="41"/>
        <end position="63"/>
    </location>
</feature>
<dbReference type="EMBL" id="CP073249">
    <property type="protein sequence ID" value="QUF02084.1"/>
    <property type="molecule type" value="Genomic_DNA"/>
</dbReference>
<keyword evidence="2" id="KW-0812">Transmembrane</keyword>
<feature type="region of interest" description="Disordered" evidence="1">
    <location>
        <begin position="95"/>
        <end position="143"/>
    </location>
</feature>
<keyword evidence="2" id="KW-1133">Transmembrane helix</keyword>
<dbReference type="AlphaFoldDB" id="A0AA45L274"/>
<feature type="compositionally biased region" description="Basic and acidic residues" evidence="1">
    <location>
        <begin position="1"/>
        <end position="14"/>
    </location>
</feature>
<evidence type="ECO:0000256" key="2">
    <source>
        <dbReference type="SAM" id="Phobius"/>
    </source>
</evidence>
<organism evidence="3 4">
    <name type="scientific">Actinosynnema pretiosum subsp. pretiosum</name>
    <dbReference type="NCBI Taxonomy" id="103721"/>
    <lineage>
        <taxon>Bacteria</taxon>
        <taxon>Bacillati</taxon>
        <taxon>Actinomycetota</taxon>
        <taxon>Actinomycetes</taxon>
        <taxon>Pseudonocardiales</taxon>
        <taxon>Pseudonocardiaceae</taxon>
        <taxon>Actinosynnema</taxon>
    </lineage>
</organism>
<dbReference type="Proteomes" id="UP000677152">
    <property type="component" value="Chromosome"/>
</dbReference>
<proteinExistence type="predicted"/>
<accession>A0AA45L274</accession>
<feature type="region of interest" description="Disordered" evidence="1">
    <location>
        <begin position="1"/>
        <end position="22"/>
    </location>
</feature>
<evidence type="ECO:0000256" key="1">
    <source>
        <dbReference type="SAM" id="MobiDB-lite"/>
    </source>
</evidence>
<keyword evidence="2" id="KW-0472">Membrane</keyword>